<dbReference type="PROSITE" id="PS51819">
    <property type="entry name" value="VOC"/>
    <property type="match status" value="1"/>
</dbReference>
<dbReference type="SUPFAM" id="SSF54593">
    <property type="entry name" value="Glyoxalase/Bleomycin resistance protein/Dihydroxybiphenyl dioxygenase"/>
    <property type="match status" value="1"/>
</dbReference>
<keyword evidence="3" id="KW-1185">Reference proteome</keyword>
<dbReference type="RefSeq" id="WP_040135230.1">
    <property type="nucleotide sequence ID" value="NZ_CP009889.1"/>
</dbReference>
<dbReference type="STRING" id="1348114.OM33_16645"/>
<accession>A0A0A7EJC9</accession>
<reference evidence="2 3" key="1">
    <citation type="submission" date="2014-11" db="EMBL/GenBank/DDBJ databases">
        <title>Complete Genome Sequence of Pseudoalteromonas sp. Strain OCN003 Isolated from Kaneohe Bay, Oahu, Hawaii.</title>
        <authorList>
            <person name="Beurmann S."/>
            <person name="Videau P."/>
            <person name="Ushijima B."/>
            <person name="Smith A.M."/>
            <person name="Aeby G.S."/>
            <person name="Callahan S.M."/>
            <person name="Belcaid M."/>
        </authorList>
    </citation>
    <scope>NUCLEOTIDE SEQUENCE [LARGE SCALE GENOMIC DNA]</scope>
    <source>
        <strain evidence="2 3">OCN003</strain>
    </source>
</reference>
<evidence type="ECO:0000259" key="1">
    <source>
        <dbReference type="PROSITE" id="PS51819"/>
    </source>
</evidence>
<evidence type="ECO:0000313" key="3">
    <source>
        <dbReference type="Proteomes" id="UP000030341"/>
    </source>
</evidence>
<dbReference type="HOGENOM" id="CLU_046006_12_4_6"/>
<proteinExistence type="predicted"/>
<gene>
    <name evidence="2" type="ORF">OM33_16645</name>
</gene>
<dbReference type="Pfam" id="PF00903">
    <property type="entry name" value="Glyoxalase"/>
    <property type="match status" value="1"/>
</dbReference>
<dbReference type="PANTHER" id="PTHR47802">
    <property type="entry name" value="GLYOXALASE FAMILY PROTEIN, EXPRESSED"/>
    <property type="match status" value="1"/>
</dbReference>
<feature type="domain" description="VOC" evidence="1">
    <location>
        <begin position="2"/>
        <end position="133"/>
    </location>
</feature>
<dbReference type="EMBL" id="CP009889">
    <property type="protein sequence ID" value="AIY66749.1"/>
    <property type="molecule type" value="Genomic_DNA"/>
</dbReference>
<dbReference type="InterPro" id="IPR004360">
    <property type="entry name" value="Glyas_Fos-R_dOase_dom"/>
</dbReference>
<dbReference type="Gene3D" id="3.10.180.10">
    <property type="entry name" value="2,3-Dihydroxybiphenyl 1,2-Dioxygenase, domain 1"/>
    <property type="match status" value="1"/>
</dbReference>
<dbReference type="Proteomes" id="UP000030341">
    <property type="component" value="Chromosome 2"/>
</dbReference>
<dbReference type="AlphaFoldDB" id="A0A0A7EJC9"/>
<evidence type="ECO:0000313" key="2">
    <source>
        <dbReference type="EMBL" id="AIY66749.1"/>
    </source>
</evidence>
<dbReference type="KEGG" id="pseo:OM33_16645"/>
<dbReference type="PANTHER" id="PTHR47802:SF1">
    <property type="entry name" value="GLYOXALASE FAMILY PROTEIN, EXPRESSED"/>
    <property type="match status" value="1"/>
</dbReference>
<dbReference type="InterPro" id="IPR037523">
    <property type="entry name" value="VOC_core"/>
</dbReference>
<sequence>MQLNHALLLVSDLDEMSQFLIQTLGLKEGQRPPFGFAGVWLYDELNVPCIHIAGRNDINPEQSFYLGHDEKHSSTPSLPTVDHLAFSSSDYQGLKGRLLTYNVPFVEREIPEANEHQVFITGPDGLKIEILFSRNDIH</sequence>
<dbReference type="OrthoDB" id="9804944at2"/>
<organism evidence="2 3">
    <name type="scientific">Pseudoalteromonas piratica</name>
    <dbReference type="NCBI Taxonomy" id="1348114"/>
    <lineage>
        <taxon>Bacteria</taxon>
        <taxon>Pseudomonadati</taxon>
        <taxon>Pseudomonadota</taxon>
        <taxon>Gammaproteobacteria</taxon>
        <taxon>Alteromonadales</taxon>
        <taxon>Pseudoalteromonadaceae</taxon>
        <taxon>Pseudoalteromonas</taxon>
    </lineage>
</organism>
<protein>
    <recommendedName>
        <fullName evidence="1">VOC domain-containing protein</fullName>
    </recommendedName>
</protein>
<dbReference type="eggNOG" id="COG0346">
    <property type="taxonomic scope" value="Bacteria"/>
</dbReference>
<name>A0A0A7EJC9_9GAMM</name>
<dbReference type="InterPro" id="IPR029068">
    <property type="entry name" value="Glyas_Bleomycin-R_OHBP_Dase"/>
</dbReference>